<evidence type="ECO:0000313" key="5">
    <source>
        <dbReference type="EMBL" id="NWJ44319.1"/>
    </source>
</evidence>
<dbReference type="GO" id="GO:0005975">
    <property type="term" value="P:carbohydrate metabolic process"/>
    <property type="evidence" value="ECO:0007669"/>
    <property type="project" value="InterPro"/>
</dbReference>
<protein>
    <submittedName>
        <fullName evidence="5">Sugar phosphorylase</fullName>
    </submittedName>
</protein>
<dbReference type="InterPro" id="IPR033746">
    <property type="entry name" value="GGa_phosphorylase"/>
</dbReference>
<dbReference type="Proteomes" id="UP001431572">
    <property type="component" value="Chromosome 1"/>
</dbReference>
<feature type="binding site" evidence="3">
    <location>
        <position position="446"/>
    </location>
    <ligand>
        <name>substrate</name>
    </ligand>
</feature>
<dbReference type="PANTHER" id="PTHR10357">
    <property type="entry name" value="ALPHA-AMYLASE FAMILY MEMBER"/>
    <property type="match status" value="1"/>
</dbReference>
<dbReference type="Gene3D" id="3.90.400.10">
    <property type="entry name" value="Oligo-1,6-glucosidase, Domain 2"/>
    <property type="match status" value="1"/>
</dbReference>
<dbReference type="EMBL" id="CP128399">
    <property type="protein sequence ID" value="WJW66213.1"/>
    <property type="molecule type" value="Genomic_DNA"/>
</dbReference>
<dbReference type="InterPro" id="IPR017853">
    <property type="entry name" value="GH"/>
</dbReference>
<dbReference type="EMBL" id="JACATZ010000001">
    <property type="protein sequence ID" value="NWJ44319.1"/>
    <property type="molecule type" value="Genomic_DNA"/>
</dbReference>
<evidence type="ECO:0000259" key="4">
    <source>
        <dbReference type="SMART" id="SM00642"/>
    </source>
</evidence>
<feature type="binding site" evidence="3">
    <location>
        <position position="99"/>
    </location>
    <ligand>
        <name>substrate</name>
    </ligand>
</feature>
<sequence>MVGIGQIKQKLEFIYGAQLGQETFDKLEKLLLKYAFLKERPPNPAGRFSEKDAILITYGDQVQQEGQTHLATLHQFLASHLKGLTNSVHILPFYPYTSDDGFSVVDYRQVDANLGDWGDIAVLEGDFKLMFDAVINHISASSAWFQGFLKGESLYQDYFLVADPRLDLSGVTRPRTLPLLTAFETAGGRQHVWTTFSVDQIDLNFRNPQLLLDITELLLFYVSKGASLIRLDAIGYLWKEVGTNCIHLPQTHAVVQLWRAVLDELAPATLLVTETNVPHRDNISYFGDGYNEAQMVYQFPLVPLTLHTLLTGDSSKLRLWARDLAAPSAQTTFFNFLASHDGIGVVPAKGILSDAEIENLVATTLQHGGQVSYKNNPDGSQSPYELNITYFDALSNPTEGEEIKIKRFMASQAILLSFQGMPGIYFHSLFGSPSWQEGFAQTGRARTLNRQKLKLPELEAALADSSTREARIFEAYTELLHLRARHKTFHPNAAQELLETSPAIFALQRTAPDGSERILCLLNVTDRVQTLASISSIIGADHGQEYLDLLSGIKYRANEAVSLDIYQLLWLQG</sequence>
<keyword evidence="2" id="KW-0808">Transferase</keyword>
<feature type="binding site" evidence="3">
    <location>
        <begin position="340"/>
        <end position="341"/>
    </location>
    <ligand>
        <name>substrate</name>
    </ligand>
</feature>
<keyword evidence="1" id="KW-0328">Glycosyltransferase</keyword>
<evidence type="ECO:0000256" key="1">
    <source>
        <dbReference type="ARBA" id="ARBA00022676"/>
    </source>
</evidence>
<organism evidence="5 7">
    <name type="scientific">Candidatus Chlorohelix allophototropha</name>
    <dbReference type="NCBI Taxonomy" id="3003348"/>
    <lineage>
        <taxon>Bacteria</taxon>
        <taxon>Bacillati</taxon>
        <taxon>Chloroflexota</taxon>
        <taxon>Chloroflexia</taxon>
        <taxon>Candidatus Chloroheliales</taxon>
        <taxon>Candidatus Chloroheliaceae</taxon>
        <taxon>Candidatus Chlorohelix</taxon>
    </lineage>
</organism>
<keyword evidence="8" id="KW-1185">Reference proteome</keyword>
<dbReference type="SUPFAM" id="SSF51445">
    <property type="entry name" value="(Trans)glycosidases"/>
    <property type="match status" value="1"/>
</dbReference>
<name>A0A8T7LY42_9CHLR</name>
<gene>
    <name evidence="5" type="ORF">HXX08_00425</name>
    <name evidence="6" type="ORF">OZ401_002004</name>
</gene>
<reference evidence="5 7" key="1">
    <citation type="submission" date="2020-06" db="EMBL/GenBank/DDBJ databases">
        <title>Anoxygenic phototrophic Chloroflexota member uses a Type I reaction center.</title>
        <authorList>
            <person name="Tsuji J.M."/>
            <person name="Shaw N.A."/>
            <person name="Nagashima S."/>
            <person name="Venkiteswaran J."/>
            <person name="Schiff S.L."/>
            <person name="Hanada S."/>
            <person name="Tank M."/>
            <person name="Neufeld J.D."/>
        </authorList>
    </citation>
    <scope>NUCLEOTIDE SEQUENCE [LARGE SCALE GENOMIC DNA]</scope>
    <source>
        <strain evidence="5">L227-S17</strain>
    </source>
</reference>
<evidence type="ECO:0000313" key="6">
    <source>
        <dbReference type="EMBL" id="WJW66213.1"/>
    </source>
</evidence>
<dbReference type="InterPro" id="IPR045857">
    <property type="entry name" value="O16G_dom_2"/>
</dbReference>
<accession>A0A8T7LY42</accession>
<evidence type="ECO:0000313" key="8">
    <source>
        <dbReference type="Proteomes" id="UP001431572"/>
    </source>
</evidence>
<dbReference type="Proteomes" id="UP000521676">
    <property type="component" value="Unassembled WGS sequence"/>
</dbReference>
<dbReference type="InterPro" id="IPR016377">
    <property type="entry name" value="Sucrose_GGa_phosphorylase-rel"/>
</dbReference>
<dbReference type="AlphaFoldDB" id="A0A8T7LY42"/>
<dbReference type="Gene3D" id="3.20.20.80">
    <property type="entry name" value="Glycosidases"/>
    <property type="match status" value="1"/>
</dbReference>
<dbReference type="Gene3D" id="2.60.40.1180">
    <property type="entry name" value="Golgi alpha-mannosidase II"/>
    <property type="match status" value="1"/>
</dbReference>
<dbReference type="SMART" id="SM00642">
    <property type="entry name" value="Aamy"/>
    <property type="match status" value="1"/>
</dbReference>
<proteinExistence type="predicted"/>
<dbReference type="PIRSF" id="PIRSF003059">
    <property type="entry name" value="Sucrose_phosphorylase"/>
    <property type="match status" value="1"/>
</dbReference>
<reference evidence="6" key="2">
    <citation type="journal article" date="2024" name="Nature">
        <title>Anoxygenic phototroph of the Chloroflexota uses a type I reaction centre.</title>
        <authorList>
            <person name="Tsuji J.M."/>
            <person name="Shaw N.A."/>
            <person name="Nagashima S."/>
            <person name="Venkiteswaran J.J."/>
            <person name="Schiff S.L."/>
            <person name="Watanabe T."/>
            <person name="Fukui M."/>
            <person name="Hanada S."/>
            <person name="Tank M."/>
            <person name="Neufeld J.D."/>
        </authorList>
    </citation>
    <scope>NUCLEOTIDE SEQUENCE</scope>
    <source>
        <strain evidence="6">L227-S17</strain>
    </source>
</reference>
<evidence type="ECO:0000256" key="2">
    <source>
        <dbReference type="ARBA" id="ARBA00022679"/>
    </source>
</evidence>
<evidence type="ECO:0000256" key="3">
    <source>
        <dbReference type="PIRSR" id="PIRSR003059-2"/>
    </source>
</evidence>
<evidence type="ECO:0000313" key="7">
    <source>
        <dbReference type="Proteomes" id="UP000521676"/>
    </source>
</evidence>
<dbReference type="Pfam" id="PF00128">
    <property type="entry name" value="Alpha-amylase"/>
    <property type="match status" value="1"/>
</dbReference>
<feature type="binding site" evidence="3">
    <location>
        <position position="137"/>
    </location>
    <ligand>
        <name>substrate</name>
    </ligand>
</feature>
<dbReference type="CDD" id="cd11356">
    <property type="entry name" value="AmyAc_Sucrose_phosphorylase-like_1"/>
    <property type="match status" value="1"/>
</dbReference>
<dbReference type="InterPro" id="IPR006047">
    <property type="entry name" value="GH13_cat_dom"/>
</dbReference>
<feature type="domain" description="Glycosyl hydrolase family 13 catalytic" evidence="4">
    <location>
        <begin position="70"/>
        <end position="483"/>
    </location>
</feature>
<dbReference type="InterPro" id="IPR013780">
    <property type="entry name" value="Glyco_hydro_b"/>
</dbReference>
<dbReference type="RefSeq" id="WP_341468095.1">
    <property type="nucleotide sequence ID" value="NZ_CP128399.1"/>
</dbReference>
<feature type="binding site" evidence="3">
    <location>
        <begin position="230"/>
        <end position="232"/>
    </location>
    <ligand>
        <name>substrate</name>
    </ligand>
</feature>
<dbReference type="GO" id="GO:0016757">
    <property type="term" value="F:glycosyltransferase activity"/>
    <property type="evidence" value="ECO:0007669"/>
    <property type="project" value="UniProtKB-KW"/>
</dbReference>
<dbReference type="PANTHER" id="PTHR10357:SF214">
    <property type="entry name" value="GLUCOSYLGLYCERATE PHOSPHORYLASE"/>
    <property type="match status" value="1"/>
</dbReference>